<name>A0A371X2H4_9HYPH</name>
<comment type="caution">
    <text evidence="1">The sequence shown here is derived from an EMBL/GenBank/DDBJ whole genome shotgun (WGS) entry which is preliminary data.</text>
</comment>
<sequence length="137" mass="13639">MDKMRLLLGDAWSGGLLAVVTAACVFFHMAASSYACSVSLSAPHTVSVVICHGSGFENVEVPAPGPEKPQSAHGCPCGALCAMGGGSALPVAEIDLGAAYSLAGAIDLDFSSGDDSCRDACANEAPPFPTGPPALSV</sequence>
<evidence type="ECO:0000313" key="2">
    <source>
        <dbReference type="Proteomes" id="UP000264310"/>
    </source>
</evidence>
<gene>
    <name evidence="1" type="ORF">DYI37_10305</name>
</gene>
<proteinExistence type="predicted"/>
<protein>
    <recommendedName>
        <fullName evidence="3">DUF2946 domain-containing protein</fullName>
    </recommendedName>
</protein>
<organism evidence="1 2">
    <name type="scientific">Fulvimarina endophytica</name>
    <dbReference type="NCBI Taxonomy" id="2293836"/>
    <lineage>
        <taxon>Bacteria</taxon>
        <taxon>Pseudomonadati</taxon>
        <taxon>Pseudomonadota</taxon>
        <taxon>Alphaproteobacteria</taxon>
        <taxon>Hyphomicrobiales</taxon>
        <taxon>Aurantimonadaceae</taxon>
        <taxon>Fulvimarina</taxon>
    </lineage>
</organism>
<reference evidence="1 2" key="1">
    <citation type="submission" date="2018-08" db="EMBL/GenBank/DDBJ databases">
        <title>Fulvimarina sp. 85, whole genome shotgun sequence.</title>
        <authorList>
            <person name="Tuo L."/>
        </authorList>
    </citation>
    <scope>NUCLEOTIDE SEQUENCE [LARGE SCALE GENOMIC DNA]</scope>
    <source>
        <strain evidence="1 2">85</strain>
    </source>
</reference>
<evidence type="ECO:0008006" key="3">
    <source>
        <dbReference type="Google" id="ProtNLM"/>
    </source>
</evidence>
<dbReference type="Proteomes" id="UP000264310">
    <property type="component" value="Unassembled WGS sequence"/>
</dbReference>
<dbReference type="PROSITE" id="PS51257">
    <property type="entry name" value="PROKAR_LIPOPROTEIN"/>
    <property type="match status" value="1"/>
</dbReference>
<dbReference type="AlphaFoldDB" id="A0A371X2H4"/>
<keyword evidence="2" id="KW-1185">Reference proteome</keyword>
<evidence type="ECO:0000313" key="1">
    <source>
        <dbReference type="EMBL" id="RFC63422.1"/>
    </source>
</evidence>
<dbReference type="EMBL" id="QURL01000004">
    <property type="protein sequence ID" value="RFC63422.1"/>
    <property type="molecule type" value="Genomic_DNA"/>
</dbReference>
<accession>A0A371X2H4</accession>